<accession>X1LLG1</accession>
<proteinExistence type="predicted"/>
<organism evidence="2">
    <name type="scientific">marine sediment metagenome</name>
    <dbReference type="NCBI Taxonomy" id="412755"/>
    <lineage>
        <taxon>unclassified sequences</taxon>
        <taxon>metagenomes</taxon>
        <taxon>ecological metagenomes</taxon>
    </lineage>
</organism>
<dbReference type="AlphaFoldDB" id="X1LLG1"/>
<comment type="caution">
    <text evidence="2">The sequence shown here is derived from an EMBL/GenBank/DDBJ whole genome shotgun (WGS) entry which is preliminary data.</text>
</comment>
<dbReference type="EMBL" id="BARV01017157">
    <property type="protein sequence ID" value="GAI20207.1"/>
    <property type="molecule type" value="Genomic_DNA"/>
</dbReference>
<evidence type="ECO:0000313" key="2">
    <source>
        <dbReference type="EMBL" id="GAI20207.1"/>
    </source>
</evidence>
<feature type="domain" description="Homocysteine biosynthesis enzyme sulfur-incorporation" evidence="1">
    <location>
        <begin position="17"/>
        <end position="106"/>
    </location>
</feature>
<dbReference type="InterPro" id="IPR002708">
    <property type="entry name" value="HcyBio"/>
</dbReference>
<reference evidence="2" key="1">
    <citation type="journal article" date="2014" name="Front. Microbiol.">
        <title>High frequency of phylogenetically diverse reductive dehalogenase-homologous genes in deep subseafloor sedimentary metagenomes.</title>
        <authorList>
            <person name="Kawai M."/>
            <person name="Futagami T."/>
            <person name="Toyoda A."/>
            <person name="Takaki Y."/>
            <person name="Nishi S."/>
            <person name="Hori S."/>
            <person name="Arai W."/>
            <person name="Tsubouchi T."/>
            <person name="Morono Y."/>
            <person name="Uchiyama I."/>
            <person name="Ito T."/>
            <person name="Fujiyama A."/>
            <person name="Inagaki F."/>
            <person name="Takami H."/>
        </authorList>
    </citation>
    <scope>NUCLEOTIDE SEQUENCE</scope>
    <source>
        <strain evidence="2">Expedition CK06-06</strain>
    </source>
</reference>
<dbReference type="Pfam" id="PF01837">
    <property type="entry name" value="HcyBio"/>
    <property type="match status" value="1"/>
</dbReference>
<evidence type="ECO:0000259" key="1">
    <source>
        <dbReference type="Pfam" id="PF01837"/>
    </source>
</evidence>
<gene>
    <name evidence="2" type="ORF">S06H3_29294</name>
</gene>
<sequence>MAKTIVEINERIKNGKVVVVTAEEIIDIAKKEGIDKTAEKVDVVTTATFGPMCSSGAYINIGHARPRIKLGGGGTYINNVPAYAGFAAVDIYIGATALPDNDPRNQIHPGKFRYVGVT</sequence>
<protein>
    <recommendedName>
        <fullName evidence="1">Homocysteine biosynthesis enzyme sulfur-incorporation domain-containing protein</fullName>
    </recommendedName>
</protein>
<name>X1LLG1_9ZZZZ</name>